<sequence>MKKSLTIIAVCALAHVMPAVADDARYEHHKGLPAETLQQAVANFSDYNHRLEAILAGAIDDNAMHDIHELTYTLENALEKINEEFAELAETLEELHQASERMDGDGVKKHGRAYLDVAREVVK</sequence>
<organism evidence="3 4">
    <name type="scientific">Azoarcus taiwanensis</name>
    <dbReference type="NCBI Taxonomy" id="666964"/>
    <lineage>
        <taxon>Bacteria</taxon>
        <taxon>Pseudomonadati</taxon>
        <taxon>Pseudomonadota</taxon>
        <taxon>Betaproteobacteria</taxon>
        <taxon>Rhodocyclales</taxon>
        <taxon>Zoogloeaceae</taxon>
        <taxon>Azoarcus</taxon>
    </lineage>
</organism>
<accession>A0A972JBS6</accession>
<evidence type="ECO:0000256" key="1">
    <source>
        <dbReference type="SAM" id="Coils"/>
    </source>
</evidence>
<evidence type="ECO:0000256" key="2">
    <source>
        <dbReference type="SAM" id="SignalP"/>
    </source>
</evidence>
<dbReference type="InterPro" id="IPR046634">
    <property type="entry name" value="DUF6746"/>
</dbReference>
<proteinExistence type="predicted"/>
<gene>
    <name evidence="3" type="ORF">GPA21_15935</name>
</gene>
<reference evidence="3" key="1">
    <citation type="submission" date="2019-12" db="EMBL/GenBank/DDBJ databases">
        <title>Comparative genomics gives insights into the taxonomy of the Azoarcus-Aromatoleum group and reveals separate origins of nif in the plant-associated Azoarcus and non-plant-associated Aromatoleum sub-groups.</title>
        <authorList>
            <person name="Lafos M."/>
            <person name="Maluk M."/>
            <person name="Batista M."/>
            <person name="Junghare M."/>
            <person name="Carmona M."/>
            <person name="Faoro H."/>
            <person name="Cruz L.M."/>
            <person name="Battistoni F."/>
            <person name="De Souza E."/>
            <person name="Pedrosa F."/>
            <person name="Chen W.-M."/>
            <person name="Poole P.S."/>
            <person name="Dixon R.A."/>
            <person name="James E.K."/>
        </authorList>
    </citation>
    <scope>NUCLEOTIDE SEQUENCE</scope>
    <source>
        <strain evidence="3">NSC3</strain>
    </source>
</reference>
<dbReference type="Proteomes" id="UP000599523">
    <property type="component" value="Unassembled WGS sequence"/>
</dbReference>
<dbReference type="AlphaFoldDB" id="A0A972JBS6"/>
<dbReference type="EMBL" id="WTVM01000121">
    <property type="protein sequence ID" value="NMG04448.1"/>
    <property type="molecule type" value="Genomic_DNA"/>
</dbReference>
<comment type="caution">
    <text evidence="3">The sequence shown here is derived from an EMBL/GenBank/DDBJ whole genome shotgun (WGS) entry which is preliminary data.</text>
</comment>
<keyword evidence="2" id="KW-0732">Signal</keyword>
<evidence type="ECO:0000313" key="4">
    <source>
        <dbReference type="Proteomes" id="UP000599523"/>
    </source>
</evidence>
<evidence type="ECO:0000313" key="3">
    <source>
        <dbReference type="EMBL" id="NMG04448.1"/>
    </source>
</evidence>
<dbReference type="RefSeq" id="WP_168989118.1">
    <property type="nucleotide sequence ID" value="NZ_CAWPHM010000024.1"/>
</dbReference>
<keyword evidence="1" id="KW-0175">Coiled coil</keyword>
<keyword evidence="4" id="KW-1185">Reference proteome</keyword>
<dbReference type="Pfam" id="PF20531">
    <property type="entry name" value="DUF6746"/>
    <property type="match status" value="1"/>
</dbReference>
<name>A0A972JBS6_9RHOO</name>
<protein>
    <recommendedName>
        <fullName evidence="5">Cytochrome b562</fullName>
    </recommendedName>
</protein>
<feature type="signal peptide" evidence="2">
    <location>
        <begin position="1"/>
        <end position="21"/>
    </location>
</feature>
<evidence type="ECO:0008006" key="5">
    <source>
        <dbReference type="Google" id="ProtNLM"/>
    </source>
</evidence>
<feature type="coiled-coil region" evidence="1">
    <location>
        <begin position="74"/>
        <end position="101"/>
    </location>
</feature>
<feature type="chain" id="PRO_5038066892" description="Cytochrome b562" evidence="2">
    <location>
        <begin position="22"/>
        <end position="123"/>
    </location>
</feature>